<dbReference type="GO" id="GO:0003677">
    <property type="term" value="F:DNA binding"/>
    <property type="evidence" value="ECO:0007669"/>
    <property type="project" value="UniProtKB-KW"/>
</dbReference>
<accession>A0ABV9XVL6</accession>
<dbReference type="RefSeq" id="WP_344041234.1">
    <property type="nucleotide sequence ID" value="NZ_BAAAKE010000028.1"/>
</dbReference>
<dbReference type="Proteomes" id="UP001595833">
    <property type="component" value="Unassembled WGS sequence"/>
</dbReference>
<dbReference type="InterPro" id="IPR009061">
    <property type="entry name" value="DNA-bd_dom_put_sf"/>
</dbReference>
<dbReference type="EMBL" id="JBHSJB010000005">
    <property type="protein sequence ID" value="MFC5053234.1"/>
    <property type="molecule type" value="Genomic_DNA"/>
</dbReference>
<evidence type="ECO:0000313" key="1">
    <source>
        <dbReference type="EMBL" id="MFC5053234.1"/>
    </source>
</evidence>
<keyword evidence="2" id="KW-1185">Reference proteome</keyword>
<keyword evidence="1" id="KW-0238">DNA-binding</keyword>
<dbReference type="SUPFAM" id="SSF46955">
    <property type="entry name" value="Putative DNA-binding domain"/>
    <property type="match status" value="1"/>
</dbReference>
<organism evidence="1 2">
    <name type="scientific">Saccharothrix xinjiangensis</name>
    <dbReference type="NCBI Taxonomy" id="204798"/>
    <lineage>
        <taxon>Bacteria</taxon>
        <taxon>Bacillati</taxon>
        <taxon>Actinomycetota</taxon>
        <taxon>Actinomycetes</taxon>
        <taxon>Pseudonocardiales</taxon>
        <taxon>Pseudonocardiaceae</taxon>
        <taxon>Saccharothrix</taxon>
    </lineage>
</organism>
<proteinExistence type="predicted"/>
<name>A0ABV9XVL6_9PSEU</name>
<protein>
    <submittedName>
        <fullName evidence="1">MerR family DNA-binding transcriptional regulator</fullName>
    </submittedName>
</protein>
<sequence>MPPRPKLVSTGVAAAELGIDRVTLARWWRAGLVEPEFVTAGGHARWDMDKLRQSLRERARREEG</sequence>
<reference evidence="2" key="1">
    <citation type="journal article" date="2019" name="Int. J. Syst. Evol. Microbiol.">
        <title>The Global Catalogue of Microorganisms (GCM) 10K type strain sequencing project: providing services to taxonomists for standard genome sequencing and annotation.</title>
        <authorList>
            <consortium name="The Broad Institute Genomics Platform"/>
            <consortium name="The Broad Institute Genome Sequencing Center for Infectious Disease"/>
            <person name="Wu L."/>
            <person name="Ma J."/>
        </authorList>
    </citation>
    <scope>NUCLEOTIDE SEQUENCE [LARGE SCALE GENOMIC DNA]</scope>
    <source>
        <strain evidence="2">KCTC 12848</strain>
    </source>
</reference>
<evidence type="ECO:0000313" key="2">
    <source>
        <dbReference type="Proteomes" id="UP001595833"/>
    </source>
</evidence>
<gene>
    <name evidence="1" type="ORF">ACFPFM_05610</name>
</gene>
<comment type="caution">
    <text evidence="1">The sequence shown here is derived from an EMBL/GenBank/DDBJ whole genome shotgun (WGS) entry which is preliminary data.</text>
</comment>